<dbReference type="SUPFAM" id="SSF56796">
    <property type="entry name" value="Dehydroquinate synthase-like"/>
    <property type="match status" value="1"/>
</dbReference>
<protein>
    <submittedName>
        <fullName evidence="4">NADH-dependent butanol dehydrogenase A</fullName>
        <ecNumber evidence="4">1.1.1.-</ecNumber>
    </submittedName>
</protein>
<dbReference type="STRING" id="270498.CHK_1202"/>
<organism evidence="4 5">
    <name type="scientific">Christensenella hongkongensis</name>
    <dbReference type="NCBI Taxonomy" id="270498"/>
    <lineage>
        <taxon>Bacteria</taxon>
        <taxon>Bacillati</taxon>
        <taxon>Bacillota</taxon>
        <taxon>Clostridia</taxon>
        <taxon>Christensenellales</taxon>
        <taxon>Christensenellaceae</taxon>
        <taxon>Christensenella</taxon>
    </lineage>
</organism>
<dbReference type="InterPro" id="IPR056798">
    <property type="entry name" value="ADH_Fe_C"/>
</dbReference>
<dbReference type="InterPro" id="IPR001670">
    <property type="entry name" value="ADH_Fe/GldA"/>
</dbReference>
<evidence type="ECO:0000256" key="1">
    <source>
        <dbReference type="ARBA" id="ARBA00023002"/>
    </source>
</evidence>
<dbReference type="AlphaFoldDB" id="A0A0M2NFV3"/>
<reference evidence="4 5" key="1">
    <citation type="submission" date="2015-04" db="EMBL/GenBank/DDBJ databases">
        <title>Draft genome sequence of bacteremic isolate Catabacter hongkongensis type strain HKU16T.</title>
        <authorList>
            <person name="Lau S.K."/>
            <person name="Teng J.L."/>
            <person name="Huang Y."/>
            <person name="Curreem S.O."/>
            <person name="Tsui S.K."/>
            <person name="Woo P.C."/>
        </authorList>
    </citation>
    <scope>NUCLEOTIDE SEQUENCE [LARGE SCALE GENOMIC DNA]</scope>
    <source>
        <strain evidence="4 5">HKU16</strain>
    </source>
</reference>
<feature type="domain" description="Fe-containing alcohol dehydrogenase-like C-terminal" evidence="3">
    <location>
        <begin position="188"/>
        <end position="390"/>
    </location>
</feature>
<comment type="caution">
    <text evidence="4">The sequence shown here is derived from an EMBL/GenBank/DDBJ whole genome shotgun (WGS) entry which is preliminary data.</text>
</comment>
<accession>A0A0M2NFV3</accession>
<dbReference type="Proteomes" id="UP000034076">
    <property type="component" value="Unassembled WGS sequence"/>
</dbReference>
<dbReference type="GO" id="GO:0005829">
    <property type="term" value="C:cytosol"/>
    <property type="evidence" value="ECO:0007669"/>
    <property type="project" value="TreeGrafter"/>
</dbReference>
<keyword evidence="1 4" id="KW-0560">Oxidoreductase</keyword>
<dbReference type="OrthoDB" id="9801156at2"/>
<dbReference type="GO" id="GO:0008106">
    <property type="term" value="F:alcohol dehydrogenase (NADP+) activity"/>
    <property type="evidence" value="ECO:0007669"/>
    <property type="project" value="TreeGrafter"/>
</dbReference>
<dbReference type="Gene3D" id="1.20.1090.10">
    <property type="entry name" value="Dehydroquinate synthase-like - alpha domain"/>
    <property type="match status" value="1"/>
</dbReference>
<dbReference type="EC" id="1.1.1.-" evidence="4"/>
<gene>
    <name evidence="4" type="ORF">CHK_1202</name>
</gene>
<evidence type="ECO:0000259" key="2">
    <source>
        <dbReference type="Pfam" id="PF00465"/>
    </source>
</evidence>
<evidence type="ECO:0000259" key="3">
    <source>
        <dbReference type="Pfam" id="PF25137"/>
    </source>
</evidence>
<dbReference type="GO" id="GO:0046872">
    <property type="term" value="F:metal ion binding"/>
    <property type="evidence" value="ECO:0007669"/>
    <property type="project" value="InterPro"/>
</dbReference>
<dbReference type="Pfam" id="PF25137">
    <property type="entry name" value="ADH_Fe_C"/>
    <property type="match status" value="1"/>
</dbReference>
<dbReference type="FunFam" id="3.40.50.1970:FF:000003">
    <property type="entry name" value="Alcohol dehydrogenase, iron-containing"/>
    <property type="match status" value="1"/>
</dbReference>
<dbReference type="PANTHER" id="PTHR43633">
    <property type="entry name" value="ALCOHOL DEHYDROGENASE YQHD"/>
    <property type="match status" value="1"/>
</dbReference>
<proteinExistence type="predicted"/>
<feature type="domain" description="Alcohol dehydrogenase iron-type/glycerol dehydrogenase GldA" evidence="2">
    <location>
        <begin position="9"/>
        <end position="177"/>
    </location>
</feature>
<dbReference type="Gene3D" id="3.40.50.1970">
    <property type="match status" value="1"/>
</dbReference>
<dbReference type="InterPro" id="IPR044731">
    <property type="entry name" value="BDH-like"/>
</dbReference>
<dbReference type="EMBL" id="LAYJ01000078">
    <property type="protein sequence ID" value="KKI51414.1"/>
    <property type="molecule type" value="Genomic_DNA"/>
</dbReference>
<dbReference type="Pfam" id="PF00465">
    <property type="entry name" value="Fe-ADH"/>
    <property type="match status" value="1"/>
</dbReference>
<keyword evidence="5" id="KW-1185">Reference proteome</keyword>
<sequence length="390" mass="42971">MDNDIFYNPTKVIFGRNTELLVGDEVAKYGDKVLLHYGGGSAERSGLLDRVRKSLKASDITVYELGGVKSNPRLELVYEGIAMCRSNGIGFVLAVGGGSVIDSAKAIACGTPNSDDVWDYFLEEKTAKAILPIGTILTIPGAGSESSDGMVITNEKTRQKLAYSDLGARPVFSILNPELTFSVPAYHTAAGISDAIAHIMERYFTKTEHTDVVDRMCESVMRGLMRNAKAAITQPEDYNARAEIMWACKVAHDGLLGMGREEDWGSHAIEHEVSAVFDVSHGAGLSAIFPAWIKYVYKNKPQRFIQWAMRVFDVEYDVTDPDWTVMQGLKRYLGFLKSINMPTSLRDLGVTDKSVLDEMAHKCAEDNGGTVGHFAVLKESDIRNIYELAY</sequence>
<dbReference type="CDD" id="cd08187">
    <property type="entry name" value="BDH"/>
    <property type="match status" value="1"/>
</dbReference>
<evidence type="ECO:0000313" key="5">
    <source>
        <dbReference type="Proteomes" id="UP000034076"/>
    </source>
</evidence>
<dbReference type="PANTHER" id="PTHR43633:SF1">
    <property type="entry name" value="ALCOHOL DEHYDROGENASE YQHD"/>
    <property type="match status" value="1"/>
</dbReference>
<dbReference type="InterPro" id="IPR018211">
    <property type="entry name" value="ADH_Fe_CS"/>
</dbReference>
<name>A0A0M2NFV3_9FIRM</name>
<evidence type="ECO:0000313" key="4">
    <source>
        <dbReference type="EMBL" id="KKI51414.1"/>
    </source>
</evidence>
<dbReference type="RefSeq" id="WP_046443091.1">
    <property type="nucleotide sequence ID" value="NZ_CAUERS010000048.1"/>
</dbReference>
<dbReference type="GO" id="GO:1990002">
    <property type="term" value="F:methylglyoxal reductase (NADPH) (acetol producing) activity"/>
    <property type="evidence" value="ECO:0007669"/>
    <property type="project" value="TreeGrafter"/>
</dbReference>
<dbReference type="PATRIC" id="fig|270498.16.peg.160"/>
<dbReference type="PROSITE" id="PS00060">
    <property type="entry name" value="ADH_IRON_2"/>
    <property type="match status" value="1"/>
</dbReference>
<dbReference type="GO" id="GO:1990362">
    <property type="term" value="F:butanol dehydrogenase (NAD+) activity"/>
    <property type="evidence" value="ECO:0007669"/>
    <property type="project" value="InterPro"/>
</dbReference>